<reference evidence="2" key="1">
    <citation type="submission" date="2020-05" db="EMBL/GenBank/DDBJ databases">
        <authorList>
            <person name="Chiriac C."/>
            <person name="Salcher M."/>
            <person name="Ghai R."/>
            <person name="Kavagutti S V."/>
        </authorList>
    </citation>
    <scope>NUCLEOTIDE SEQUENCE</scope>
</reference>
<organism evidence="2">
    <name type="scientific">freshwater metagenome</name>
    <dbReference type="NCBI Taxonomy" id="449393"/>
    <lineage>
        <taxon>unclassified sequences</taxon>
        <taxon>metagenomes</taxon>
        <taxon>ecological metagenomes</taxon>
    </lineage>
</organism>
<dbReference type="InterPro" id="IPR041698">
    <property type="entry name" value="Methyltransf_25"/>
</dbReference>
<protein>
    <submittedName>
        <fullName evidence="2">Unannotated protein</fullName>
    </submittedName>
</protein>
<dbReference type="SUPFAM" id="SSF53335">
    <property type="entry name" value="S-adenosyl-L-methionine-dependent methyltransferases"/>
    <property type="match status" value="1"/>
</dbReference>
<evidence type="ECO:0000259" key="1">
    <source>
        <dbReference type="Pfam" id="PF13649"/>
    </source>
</evidence>
<proteinExistence type="predicted"/>
<dbReference type="AlphaFoldDB" id="A0A6J7IGI7"/>
<feature type="domain" description="Methyltransferase" evidence="1">
    <location>
        <begin position="62"/>
        <end position="146"/>
    </location>
</feature>
<dbReference type="Pfam" id="PF13649">
    <property type="entry name" value="Methyltransf_25"/>
    <property type="match status" value="1"/>
</dbReference>
<dbReference type="EMBL" id="CAFBMR010000124">
    <property type="protein sequence ID" value="CAB4929434.1"/>
    <property type="molecule type" value="Genomic_DNA"/>
</dbReference>
<dbReference type="InterPro" id="IPR029063">
    <property type="entry name" value="SAM-dependent_MTases_sf"/>
</dbReference>
<evidence type="ECO:0000313" key="2">
    <source>
        <dbReference type="EMBL" id="CAB4929434.1"/>
    </source>
</evidence>
<dbReference type="Gene3D" id="3.40.50.150">
    <property type="entry name" value="Vaccinia Virus protein VP39"/>
    <property type="match status" value="1"/>
</dbReference>
<gene>
    <name evidence="2" type="ORF">UFOPK3610_01855</name>
</gene>
<name>A0A6J7IGI7_9ZZZZ</name>
<dbReference type="CDD" id="cd02440">
    <property type="entry name" value="AdoMet_MTases"/>
    <property type="match status" value="1"/>
</dbReference>
<sequence length="259" mass="27918">MSAADTWSADLASWAIPAEILEQAAIAPWTHQVKRFLVPDGPIPDSPSHATARAILQTGGSVLDVGCGGGRAAMALAPPATHVTGVDHQQGMLDAFADAALRAGVRSATFLGDWPAVADDVPEADVVVCHHVLFNVPDLVPFLDALNAHALRRVIIEIPTRHPLSWLNPLWEKFWGLDRPTAPSAADALVIARAAGYDAQLIEFSEPEGRVQLNAHERAADVCMRLCLSESRIDDVAAALVEMPDQTRNLATIWWDVKR</sequence>
<accession>A0A6J7IGI7</accession>